<dbReference type="SMART" id="SM00116">
    <property type="entry name" value="CBS"/>
    <property type="match status" value="2"/>
</dbReference>
<accession>A0ABM6RTB6</accession>
<reference evidence="4 5" key="1">
    <citation type="journal article" date="2019" name="Sci. Rep.">
        <title>Sulfobacillus thermotolerans: new insights into resistance and metabolic capacities of acidophilic chemolithotrophs.</title>
        <authorList>
            <person name="Panyushkina A.E."/>
            <person name="Babenko V.V."/>
            <person name="Nikitina A.S."/>
            <person name="Selezneva O.V."/>
            <person name="Tsaplina I.A."/>
            <person name="Letarova M.A."/>
            <person name="Kostryukova E.S."/>
            <person name="Letarov A.V."/>
        </authorList>
    </citation>
    <scope>NUCLEOTIDE SEQUENCE [LARGE SCALE GENOMIC DNA]</scope>
    <source>
        <strain evidence="4 5">Kr1</strain>
    </source>
</reference>
<gene>
    <name evidence="4" type="ORF">BXT84_12875</name>
</gene>
<dbReference type="Pfam" id="PF00571">
    <property type="entry name" value="CBS"/>
    <property type="match status" value="2"/>
</dbReference>
<dbReference type="Gene3D" id="3.10.580.10">
    <property type="entry name" value="CBS-domain"/>
    <property type="match status" value="1"/>
</dbReference>
<feature type="domain" description="CBS" evidence="3">
    <location>
        <begin position="97"/>
        <end position="152"/>
    </location>
</feature>
<sequence length="152" mass="17027">MIARELMTTDVIKIDATATIGEAVELLREHTISGLPVVDKEGHLIGVITGGDVLRAIQQRAQKIYHSLFGPTQVVIDETVWHEDSHRLLVLPVEKMMSKGAVTVQLNTPVGEIADLMLRQNVRRVFVLHDDKLTGIITRNDIVRWLVRHVAN</sequence>
<evidence type="ECO:0000313" key="4">
    <source>
        <dbReference type="EMBL" id="AUW94726.1"/>
    </source>
</evidence>
<dbReference type="Proteomes" id="UP000325292">
    <property type="component" value="Chromosome"/>
</dbReference>
<dbReference type="InterPro" id="IPR000644">
    <property type="entry name" value="CBS_dom"/>
</dbReference>
<name>A0ABM6RTB6_9FIRM</name>
<proteinExistence type="predicted"/>
<dbReference type="PROSITE" id="PS51371">
    <property type="entry name" value="CBS"/>
    <property type="match status" value="2"/>
</dbReference>
<dbReference type="PANTHER" id="PTHR43080:SF26">
    <property type="entry name" value="REGULATORY PROTEIN"/>
    <property type="match status" value="1"/>
</dbReference>
<dbReference type="CDD" id="cd04586">
    <property type="entry name" value="CBS_pair_BON_assoc"/>
    <property type="match status" value="1"/>
</dbReference>
<evidence type="ECO:0000259" key="3">
    <source>
        <dbReference type="PROSITE" id="PS51371"/>
    </source>
</evidence>
<organism evidence="4 5">
    <name type="scientific">Sulfobacillus thermotolerans</name>
    <dbReference type="NCBI Taxonomy" id="338644"/>
    <lineage>
        <taxon>Bacteria</taxon>
        <taxon>Bacillati</taxon>
        <taxon>Bacillota</taxon>
        <taxon>Clostridia</taxon>
        <taxon>Eubacteriales</taxon>
        <taxon>Clostridiales Family XVII. Incertae Sedis</taxon>
        <taxon>Sulfobacillus</taxon>
    </lineage>
</organism>
<evidence type="ECO:0000313" key="5">
    <source>
        <dbReference type="Proteomes" id="UP000325292"/>
    </source>
</evidence>
<dbReference type="InterPro" id="IPR046342">
    <property type="entry name" value="CBS_dom_sf"/>
</dbReference>
<dbReference type="RefSeq" id="WP_103376166.1">
    <property type="nucleotide sequence ID" value="NZ_CP133983.1"/>
</dbReference>
<feature type="domain" description="CBS" evidence="3">
    <location>
        <begin position="7"/>
        <end position="64"/>
    </location>
</feature>
<dbReference type="EMBL" id="CP019454">
    <property type="protein sequence ID" value="AUW94726.1"/>
    <property type="molecule type" value="Genomic_DNA"/>
</dbReference>
<dbReference type="InterPro" id="IPR051257">
    <property type="entry name" value="Diverse_CBS-Domain"/>
</dbReference>
<dbReference type="SUPFAM" id="SSF54631">
    <property type="entry name" value="CBS-domain pair"/>
    <property type="match status" value="1"/>
</dbReference>
<keyword evidence="1 2" id="KW-0129">CBS domain</keyword>
<dbReference type="PANTHER" id="PTHR43080">
    <property type="entry name" value="CBS DOMAIN-CONTAINING PROTEIN CBSX3, MITOCHONDRIAL"/>
    <property type="match status" value="1"/>
</dbReference>
<keyword evidence="5" id="KW-1185">Reference proteome</keyword>
<evidence type="ECO:0000256" key="1">
    <source>
        <dbReference type="ARBA" id="ARBA00023122"/>
    </source>
</evidence>
<evidence type="ECO:0000256" key="2">
    <source>
        <dbReference type="PROSITE-ProRule" id="PRU00703"/>
    </source>
</evidence>
<protein>
    <submittedName>
        <fullName evidence="4">CBS domain-containing protein</fullName>
    </submittedName>
</protein>